<evidence type="ECO:0000256" key="7">
    <source>
        <dbReference type="PROSITE-ProRule" id="PRU01360"/>
    </source>
</evidence>
<dbReference type="Gene3D" id="2.60.40.1120">
    <property type="entry name" value="Carboxypeptidase-like, regulatory domain"/>
    <property type="match status" value="1"/>
</dbReference>
<evidence type="ECO:0000256" key="4">
    <source>
        <dbReference type="ARBA" id="ARBA00022692"/>
    </source>
</evidence>
<evidence type="ECO:0000256" key="2">
    <source>
        <dbReference type="ARBA" id="ARBA00022448"/>
    </source>
</evidence>
<dbReference type="InterPro" id="IPR008969">
    <property type="entry name" value="CarboxyPept-like_regulatory"/>
</dbReference>
<dbReference type="InterPro" id="IPR037066">
    <property type="entry name" value="Plug_dom_sf"/>
</dbReference>
<keyword evidence="6 7" id="KW-0998">Cell outer membrane</keyword>
<dbReference type="InterPro" id="IPR012910">
    <property type="entry name" value="Plug_dom"/>
</dbReference>
<evidence type="ECO:0000256" key="1">
    <source>
        <dbReference type="ARBA" id="ARBA00004571"/>
    </source>
</evidence>
<comment type="similarity">
    <text evidence="7">Belongs to the TonB-dependent receptor family.</text>
</comment>
<dbReference type="Pfam" id="PF07715">
    <property type="entry name" value="Plug"/>
    <property type="match status" value="1"/>
</dbReference>
<evidence type="ECO:0000313" key="10">
    <source>
        <dbReference type="Proteomes" id="UP001193734"/>
    </source>
</evidence>
<dbReference type="PROSITE" id="PS52016">
    <property type="entry name" value="TONB_DEPENDENT_REC_3"/>
    <property type="match status" value="1"/>
</dbReference>
<reference evidence="9 10" key="1">
    <citation type="submission" date="2020-05" db="EMBL/GenBank/DDBJ databases">
        <title>Distinct polysaccharide utilization as determinants for interspecies competition between intestinal Prevotella spp.</title>
        <authorList>
            <person name="Galvez E.J.C."/>
            <person name="Iljazovic A."/>
            <person name="Strowig T."/>
        </authorList>
    </citation>
    <scope>NUCLEOTIDE SEQUENCE [LARGE SCALE GENOMIC DNA]</scope>
    <source>
        <strain evidence="9 10">PROD</strain>
    </source>
</reference>
<evidence type="ECO:0000256" key="6">
    <source>
        <dbReference type="ARBA" id="ARBA00023237"/>
    </source>
</evidence>
<dbReference type="InterPro" id="IPR036942">
    <property type="entry name" value="Beta-barrel_TonB_sf"/>
</dbReference>
<dbReference type="SUPFAM" id="SSF56935">
    <property type="entry name" value="Porins"/>
    <property type="match status" value="1"/>
</dbReference>
<dbReference type="Proteomes" id="UP001193734">
    <property type="component" value="Unassembled WGS sequence"/>
</dbReference>
<dbReference type="SUPFAM" id="SSF49464">
    <property type="entry name" value="Carboxypeptidase regulatory domain-like"/>
    <property type="match status" value="1"/>
</dbReference>
<comment type="caution">
    <text evidence="9">The sequence shown here is derived from an EMBL/GenBank/DDBJ whole genome shotgun (WGS) entry which is preliminary data.</text>
</comment>
<keyword evidence="4 7" id="KW-0812">Transmembrane</keyword>
<comment type="subcellular location">
    <subcellularLocation>
        <location evidence="1 7">Cell outer membrane</location>
        <topology evidence="1 7">Multi-pass membrane protein</topology>
    </subcellularLocation>
</comment>
<protein>
    <submittedName>
        <fullName evidence="9">SusC/RagA family TonB-linked outer membrane protein</fullName>
    </submittedName>
</protein>
<keyword evidence="3 7" id="KW-1134">Transmembrane beta strand</keyword>
<gene>
    <name evidence="9" type="ORF">HPS55_03970</name>
</gene>
<feature type="domain" description="TonB-dependent receptor plug" evidence="8">
    <location>
        <begin position="140"/>
        <end position="227"/>
    </location>
</feature>
<name>A0ABX2ATN0_9BACT</name>
<dbReference type="Gene3D" id="2.170.130.10">
    <property type="entry name" value="TonB-dependent receptor, plug domain"/>
    <property type="match status" value="1"/>
</dbReference>
<organism evidence="9 10">
    <name type="scientific">Xylanibacter rodentium</name>
    <dbReference type="NCBI Taxonomy" id="2736289"/>
    <lineage>
        <taxon>Bacteria</taxon>
        <taxon>Pseudomonadati</taxon>
        <taxon>Bacteroidota</taxon>
        <taxon>Bacteroidia</taxon>
        <taxon>Bacteroidales</taxon>
        <taxon>Prevotellaceae</taxon>
        <taxon>Xylanibacter</taxon>
    </lineage>
</organism>
<evidence type="ECO:0000256" key="5">
    <source>
        <dbReference type="ARBA" id="ARBA00023136"/>
    </source>
</evidence>
<dbReference type="InterPro" id="IPR023996">
    <property type="entry name" value="TonB-dep_OMP_SusC/RagA"/>
</dbReference>
<keyword evidence="2 7" id="KW-0813">Transport</keyword>
<accession>A0ABX2ATN0</accession>
<evidence type="ECO:0000256" key="3">
    <source>
        <dbReference type="ARBA" id="ARBA00022452"/>
    </source>
</evidence>
<dbReference type="Gene3D" id="2.40.170.20">
    <property type="entry name" value="TonB-dependent receptor, beta-barrel domain"/>
    <property type="match status" value="1"/>
</dbReference>
<proteinExistence type="inferred from homology"/>
<dbReference type="NCBIfam" id="TIGR04056">
    <property type="entry name" value="OMP_RagA_SusC"/>
    <property type="match status" value="1"/>
</dbReference>
<dbReference type="InterPro" id="IPR039426">
    <property type="entry name" value="TonB-dep_rcpt-like"/>
</dbReference>
<keyword evidence="10" id="KW-1185">Reference proteome</keyword>
<evidence type="ECO:0000259" key="8">
    <source>
        <dbReference type="Pfam" id="PF07715"/>
    </source>
</evidence>
<keyword evidence="5 7" id="KW-0472">Membrane</keyword>
<dbReference type="EMBL" id="JABKKE010000004">
    <property type="protein sequence ID" value="NPE13491.1"/>
    <property type="molecule type" value="Genomic_DNA"/>
</dbReference>
<sequence>MLFSLCIGSCTVVAAAEPEDGRNVTVSGTVTDAATGLPIAGVRIEAYGNNHYSAMTDDKGKYQLIMPDYVTSVSMIVDGYNIQQKAIGTNPANTDGRLYPSSFRSDYTRTTEAGRKAVTGDFNNTADLSIDNLISQRLGSDVRSVSRGGNLGLGNAMFMNGLNSFQANAQPLIVIDGVVMDMQYGRSMIHQGYYNNLLANINVNDIEDVTVLKNGTAIYGAKGANGVILINTKRNKSMATRIDVNINGTYKMLPKLPDMMGAEDYRLLASEMLYNQTTDISRLNFLVNDPDYYYYKQYHNNTDWTKEVYHDTFVQNYGINVQGGDDVANYNLSVGYSQGNSTQRGNDYSRFDMRLNSDINVVRGLTIRFDAAYSDVNRNLLDDGTPDNISTSLVTSTSLLGLIKSPFLSPYAYDTDGNLSRFLSQADDYLAKVPNLNENGNPRAGTSLINPNSILEYGDGENRNHFGNRLVMLSITPRYEFNKYLSLSEHFNFTLINTNENYYLPINGTPRFKEPSVSLTEYFNNKLGSMTARQINIQSDTRVNWHNRYGAHAVNVFGGMRYLSYNYKLNAQKAYNSGNDKIPVMSSGLAMKSTDGADDKSREITWYGQADYNYAGKYYLTASLSAQASSRFGDEADGLDLFNTVWGIFPGVQASWVLSNEKWMADVPGIDYLKLNVGFDVTGNDDLDFTASRTYFIARQMFNAQVSGKLIGNIGNDMLKWETTKRLTAGMEGNFFGNRLNLRFNYFKSWTSDLITLQQLSWVSGLQENWGNGGKLQNEGFDVQANIKLLNTKDWQWEGGFSVGHYKNKVTALPGNKPIETKLYGGTVLTQVGGPIGLFYGYRTNGVIAGEAEAANEGLYQLSGNGTPEYFEAGDMRFVSTNGDKCIDESDRVVIGDPNPDIYGNIFTSLQWKKWRLDATFNYSLGNDIYNYRRSVLESGSMFYNQTTAMLNRWTTEGQHTDVPRASYQDPKGNARFSDRWIEDGSYLKLKNITLSYTLPVQSTYLQGITVWAGAENLFTITRYLGSDPDCITAGSQLLQGIDTGLLGNSRSVSLGVKINL</sequence>
<evidence type="ECO:0000313" key="9">
    <source>
        <dbReference type="EMBL" id="NPE13491.1"/>
    </source>
</evidence>